<comment type="caution">
    <text evidence="6">The sequence shown here is derived from an EMBL/GenBank/DDBJ whole genome shotgun (WGS) entry which is preliminary data.</text>
</comment>
<evidence type="ECO:0000313" key="6">
    <source>
        <dbReference type="EMBL" id="GFT05006.1"/>
    </source>
</evidence>
<name>A0A8X6NBT7_NEPPI</name>
<reference evidence="6" key="1">
    <citation type="submission" date="2020-08" db="EMBL/GenBank/DDBJ databases">
        <title>Multicomponent nature underlies the extraordinary mechanical properties of spider dragline silk.</title>
        <authorList>
            <person name="Kono N."/>
            <person name="Nakamura H."/>
            <person name="Mori M."/>
            <person name="Yoshida Y."/>
            <person name="Ohtoshi R."/>
            <person name="Malay A.D."/>
            <person name="Moran D.A.P."/>
            <person name="Tomita M."/>
            <person name="Numata K."/>
            <person name="Arakawa K."/>
        </authorList>
    </citation>
    <scope>NUCLEOTIDE SEQUENCE</scope>
</reference>
<evidence type="ECO:0000256" key="2">
    <source>
        <dbReference type="ARBA" id="ARBA00022692"/>
    </source>
</evidence>
<dbReference type="GO" id="GO:0005326">
    <property type="term" value="F:neurotransmitter transmembrane transporter activity"/>
    <property type="evidence" value="ECO:0007669"/>
    <property type="project" value="TreeGrafter"/>
</dbReference>
<dbReference type="InterPro" id="IPR020846">
    <property type="entry name" value="MFS_dom"/>
</dbReference>
<dbReference type="SUPFAM" id="SSF103473">
    <property type="entry name" value="MFS general substrate transporter"/>
    <property type="match status" value="1"/>
</dbReference>
<evidence type="ECO:0000256" key="3">
    <source>
        <dbReference type="ARBA" id="ARBA00022989"/>
    </source>
</evidence>
<evidence type="ECO:0000256" key="1">
    <source>
        <dbReference type="ARBA" id="ARBA00004141"/>
    </source>
</evidence>
<evidence type="ECO:0000259" key="5">
    <source>
        <dbReference type="PROSITE" id="PS50850"/>
    </source>
</evidence>
<dbReference type="GO" id="GO:0005313">
    <property type="term" value="F:L-glutamate transmembrane transporter activity"/>
    <property type="evidence" value="ECO:0007669"/>
    <property type="project" value="TreeGrafter"/>
</dbReference>
<evidence type="ECO:0000313" key="7">
    <source>
        <dbReference type="Proteomes" id="UP000887013"/>
    </source>
</evidence>
<dbReference type="PROSITE" id="PS50850">
    <property type="entry name" value="MFS"/>
    <property type="match status" value="1"/>
</dbReference>
<dbReference type="Pfam" id="PF07690">
    <property type="entry name" value="MFS_1"/>
    <property type="match status" value="1"/>
</dbReference>
<dbReference type="Proteomes" id="UP000887013">
    <property type="component" value="Unassembled WGS sequence"/>
</dbReference>
<dbReference type="AlphaFoldDB" id="A0A8X6NBT7"/>
<keyword evidence="4" id="KW-0472">Membrane</keyword>
<sequence>GVTYPACHGIWKFWAPPMERSRLATIAFCGSYAGAVVGMPLSGILTAYISWQACFYIYGESCSP</sequence>
<dbReference type="InterPro" id="IPR036259">
    <property type="entry name" value="MFS_trans_sf"/>
</dbReference>
<evidence type="ECO:0000256" key="4">
    <source>
        <dbReference type="ARBA" id="ARBA00023136"/>
    </source>
</evidence>
<accession>A0A8X6NBT7</accession>
<keyword evidence="2" id="KW-0812">Transmembrane</keyword>
<keyword evidence="7" id="KW-1185">Reference proteome</keyword>
<dbReference type="EMBL" id="BMAW01102583">
    <property type="protein sequence ID" value="GFT05006.1"/>
    <property type="molecule type" value="Genomic_DNA"/>
</dbReference>
<dbReference type="PANTHER" id="PTHR11662:SF456">
    <property type="entry name" value="VESICULAR GLUTAMATE TRANSPORTER, ISOFORM A"/>
    <property type="match status" value="1"/>
</dbReference>
<dbReference type="InterPro" id="IPR050382">
    <property type="entry name" value="MFS_Na/Anion_cotransporter"/>
</dbReference>
<dbReference type="Gene3D" id="1.20.1250.20">
    <property type="entry name" value="MFS general substrate transporter like domains"/>
    <property type="match status" value="1"/>
</dbReference>
<dbReference type="FunFam" id="1.20.1250.20:FF:001045">
    <property type="entry name" value="Solute carrier family 17 (sodium phosphate), member 3"/>
    <property type="match status" value="1"/>
</dbReference>
<dbReference type="OrthoDB" id="2985014at2759"/>
<dbReference type="GO" id="GO:0035249">
    <property type="term" value="P:synaptic transmission, glutamatergic"/>
    <property type="evidence" value="ECO:0007669"/>
    <property type="project" value="TreeGrafter"/>
</dbReference>
<keyword evidence="3" id="KW-1133">Transmembrane helix</keyword>
<comment type="subcellular location">
    <subcellularLocation>
        <location evidence="1">Membrane</location>
        <topology evidence="1">Multi-pass membrane protein</topology>
    </subcellularLocation>
</comment>
<protein>
    <submittedName>
        <fullName evidence="6">Vesicular glutamate transporter 3</fullName>
    </submittedName>
</protein>
<dbReference type="GO" id="GO:0098700">
    <property type="term" value="P:neurotransmitter loading into synaptic vesicle"/>
    <property type="evidence" value="ECO:0007669"/>
    <property type="project" value="TreeGrafter"/>
</dbReference>
<feature type="non-terminal residue" evidence="6">
    <location>
        <position position="1"/>
    </location>
</feature>
<dbReference type="GO" id="GO:0060076">
    <property type="term" value="C:excitatory synapse"/>
    <property type="evidence" value="ECO:0007669"/>
    <property type="project" value="TreeGrafter"/>
</dbReference>
<feature type="domain" description="Major facilitator superfamily (MFS) profile" evidence="5">
    <location>
        <begin position="1"/>
        <end position="64"/>
    </location>
</feature>
<dbReference type="GO" id="GO:0050803">
    <property type="term" value="P:regulation of synapse structure or activity"/>
    <property type="evidence" value="ECO:0007669"/>
    <property type="project" value="TreeGrafter"/>
</dbReference>
<dbReference type="InterPro" id="IPR011701">
    <property type="entry name" value="MFS"/>
</dbReference>
<dbReference type="PANTHER" id="PTHR11662">
    <property type="entry name" value="SOLUTE CARRIER FAMILY 17"/>
    <property type="match status" value="1"/>
</dbReference>
<organism evidence="6 7">
    <name type="scientific">Nephila pilipes</name>
    <name type="common">Giant wood spider</name>
    <name type="synonym">Nephila maculata</name>
    <dbReference type="NCBI Taxonomy" id="299642"/>
    <lineage>
        <taxon>Eukaryota</taxon>
        <taxon>Metazoa</taxon>
        <taxon>Ecdysozoa</taxon>
        <taxon>Arthropoda</taxon>
        <taxon>Chelicerata</taxon>
        <taxon>Arachnida</taxon>
        <taxon>Araneae</taxon>
        <taxon>Araneomorphae</taxon>
        <taxon>Entelegynae</taxon>
        <taxon>Araneoidea</taxon>
        <taxon>Nephilidae</taxon>
        <taxon>Nephila</taxon>
    </lineage>
</organism>
<proteinExistence type="predicted"/>
<gene>
    <name evidence="6" type="primary">SLC17A8</name>
    <name evidence="6" type="ORF">NPIL_366931</name>
</gene>
<dbReference type="GO" id="GO:0030672">
    <property type="term" value="C:synaptic vesicle membrane"/>
    <property type="evidence" value="ECO:0007669"/>
    <property type="project" value="TreeGrafter"/>
</dbReference>